<feature type="transmembrane region" description="Helical" evidence="1">
    <location>
        <begin position="21"/>
        <end position="41"/>
    </location>
</feature>
<reference evidence="4" key="1">
    <citation type="journal article" date="2019" name="Int. J. Syst. Evol. Microbiol.">
        <title>The Global Catalogue of Microorganisms (GCM) 10K type strain sequencing project: providing services to taxonomists for standard genome sequencing and annotation.</title>
        <authorList>
            <consortium name="The Broad Institute Genomics Platform"/>
            <consortium name="The Broad Institute Genome Sequencing Center for Infectious Disease"/>
            <person name="Wu L."/>
            <person name="Ma J."/>
        </authorList>
    </citation>
    <scope>NUCLEOTIDE SEQUENCE [LARGE SCALE GENOMIC DNA]</scope>
    <source>
        <strain evidence="4">JCM 17555</strain>
    </source>
</reference>
<dbReference type="Pfam" id="PF04235">
    <property type="entry name" value="DUF418"/>
    <property type="match status" value="1"/>
</dbReference>
<dbReference type="InterPro" id="IPR052529">
    <property type="entry name" value="Bact_Transport_Assoc"/>
</dbReference>
<evidence type="ECO:0000313" key="4">
    <source>
        <dbReference type="Proteomes" id="UP001501337"/>
    </source>
</evidence>
<organism evidence="3 4">
    <name type="scientific">Allohahella marinimesophila</name>
    <dbReference type="NCBI Taxonomy" id="1054972"/>
    <lineage>
        <taxon>Bacteria</taxon>
        <taxon>Pseudomonadati</taxon>
        <taxon>Pseudomonadota</taxon>
        <taxon>Gammaproteobacteria</taxon>
        <taxon>Oceanospirillales</taxon>
        <taxon>Hahellaceae</taxon>
        <taxon>Allohahella</taxon>
    </lineage>
</organism>
<evidence type="ECO:0000256" key="1">
    <source>
        <dbReference type="SAM" id="Phobius"/>
    </source>
</evidence>
<evidence type="ECO:0000259" key="2">
    <source>
        <dbReference type="Pfam" id="PF04235"/>
    </source>
</evidence>
<keyword evidence="1" id="KW-1133">Transmembrane helix</keyword>
<proteinExistence type="predicted"/>
<dbReference type="PANTHER" id="PTHR30590:SF2">
    <property type="entry name" value="INNER MEMBRANE PROTEIN"/>
    <property type="match status" value="1"/>
</dbReference>
<dbReference type="InterPro" id="IPR007349">
    <property type="entry name" value="DUF418"/>
</dbReference>
<feature type="transmembrane region" description="Helical" evidence="1">
    <location>
        <begin position="341"/>
        <end position="359"/>
    </location>
</feature>
<feature type="domain" description="DUF418" evidence="2">
    <location>
        <begin position="247"/>
        <end position="408"/>
    </location>
</feature>
<feature type="transmembrane region" description="Helical" evidence="1">
    <location>
        <begin position="61"/>
        <end position="84"/>
    </location>
</feature>
<evidence type="ECO:0000313" key="3">
    <source>
        <dbReference type="EMBL" id="GAA3955141.1"/>
    </source>
</evidence>
<feature type="transmembrane region" description="Helical" evidence="1">
    <location>
        <begin position="265"/>
        <end position="283"/>
    </location>
</feature>
<feature type="transmembrane region" description="Helical" evidence="1">
    <location>
        <begin position="139"/>
        <end position="159"/>
    </location>
</feature>
<keyword evidence="1" id="KW-0472">Membrane</keyword>
<dbReference type="EMBL" id="BAABBO010000007">
    <property type="protein sequence ID" value="GAA3955141.1"/>
    <property type="molecule type" value="Genomic_DNA"/>
</dbReference>
<feature type="transmembrane region" description="Helical" evidence="1">
    <location>
        <begin position="303"/>
        <end position="321"/>
    </location>
</feature>
<dbReference type="RefSeq" id="WP_344804343.1">
    <property type="nucleotide sequence ID" value="NZ_BAABBO010000007.1"/>
</dbReference>
<feature type="transmembrane region" description="Helical" evidence="1">
    <location>
        <begin position="371"/>
        <end position="394"/>
    </location>
</feature>
<name>A0ABP7NVP8_9GAMM</name>
<sequence length="419" mass="46776">MSLVTEPASPSRIASLDVLRGLALLGLPTMNIIVFAMPSAAYVNPQAWGDGNALNDILFGFFYLFADQKFMGLFTLLFGASMLLLAEQSEVSGRNAASVHYRRTFWLLVIGLMHAWYLWEGDVLQIYAMIALLLYPFRYLNPLTLLVIAACALNVTLYLSHFPDISEATIGADGRYDLKAYFQPDIAQVEEQRAMYLGSHEDTVAAVRGTLATEFTDSEHSADLILAKGGLAMLVKVFGMMCLGMALYKLGVLQGWRTSREYRRLAGICLGIGLPLTGFGLWWNYAQQWNMDAWYAFGMIPQHLGAVFMTVAYAALVLLALRTVLPKSMATALAAVGRMALTNYLMQSLICALLFYGYGLGLYGSLSRLELLPIIVGIWCGQILLSLIWLRYFLQGPVEWLWRTLTYFNLQPMLRRRVG</sequence>
<protein>
    <submittedName>
        <fullName evidence="3">DUF418 domain-containing protein</fullName>
    </submittedName>
</protein>
<gene>
    <name evidence="3" type="ORF">GCM10022278_12160</name>
</gene>
<dbReference type="PANTHER" id="PTHR30590">
    <property type="entry name" value="INNER MEMBRANE PROTEIN"/>
    <property type="match status" value="1"/>
</dbReference>
<accession>A0ABP7NVP8</accession>
<dbReference type="Proteomes" id="UP001501337">
    <property type="component" value="Unassembled WGS sequence"/>
</dbReference>
<comment type="caution">
    <text evidence="3">The sequence shown here is derived from an EMBL/GenBank/DDBJ whole genome shotgun (WGS) entry which is preliminary data.</text>
</comment>
<keyword evidence="4" id="KW-1185">Reference proteome</keyword>
<feature type="transmembrane region" description="Helical" evidence="1">
    <location>
        <begin position="104"/>
        <end position="119"/>
    </location>
</feature>
<keyword evidence="1" id="KW-0812">Transmembrane</keyword>